<gene>
    <name evidence="2" type="ORF">JCM9152_3340</name>
</gene>
<dbReference type="EMBL" id="BAUU01000025">
    <property type="protein sequence ID" value="GAE31845.1"/>
    <property type="molecule type" value="Genomic_DNA"/>
</dbReference>
<dbReference type="RefSeq" id="WP_035345980.1">
    <property type="nucleotide sequence ID" value="NZ_BAUU01000025.1"/>
</dbReference>
<name>W4QI92_9BACI</name>
<proteinExistence type="predicted"/>
<protein>
    <recommendedName>
        <fullName evidence="4">YqzE family protein</fullName>
    </recommendedName>
</protein>
<sequence>MSINDYVKYLTEQVVTKMDQPSDVRKSVKEERKMNRPPLSFHLFGMLPMAFSLLFRNKRKNK</sequence>
<reference evidence="2" key="1">
    <citation type="journal article" date="2014" name="Genome Announc.">
        <title>Draft Genome Sequences of Three Alkaliphilic Bacillus Strains, Bacillus wakoensis JCM 9140T, Bacillus akibai JCM 9157T, and Bacillus hemicellulosilyticus JCM 9152T.</title>
        <authorList>
            <person name="Yuki M."/>
            <person name="Oshima K."/>
            <person name="Suda W."/>
            <person name="Oshida Y."/>
            <person name="Kitamura K."/>
            <person name="Iida T."/>
            <person name="Hattori M."/>
            <person name="Ohkuma M."/>
        </authorList>
    </citation>
    <scope>NUCLEOTIDE SEQUENCE [LARGE SCALE GENOMIC DNA]</scope>
    <source>
        <strain evidence="2">JCM 9152</strain>
    </source>
</reference>
<dbReference type="InterPro" id="IPR025622">
    <property type="entry name" value="YqzE"/>
</dbReference>
<dbReference type="OrthoDB" id="2691835at2"/>
<dbReference type="AlphaFoldDB" id="W4QI92"/>
<keyword evidence="3" id="KW-1185">Reference proteome</keyword>
<keyword evidence="1" id="KW-0472">Membrane</keyword>
<evidence type="ECO:0008006" key="4">
    <source>
        <dbReference type="Google" id="ProtNLM"/>
    </source>
</evidence>
<evidence type="ECO:0000256" key="1">
    <source>
        <dbReference type="SAM" id="Phobius"/>
    </source>
</evidence>
<feature type="transmembrane region" description="Helical" evidence="1">
    <location>
        <begin position="39"/>
        <end position="55"/>
    </location>
</feature>
<keyword evidence="1" id="KW-0812">Transmembrane</keyword>
<dbReference type="Proteomes" id="UP000018895">
    <property type="component" value="Unassembled WGS sequence"/>
</dbReference>
<organism evidence="2 3">
    <name type="scientific">Halalkalibacter hemicellulosilyticusJCM 9152</name>
    <dbReference type="NCBI Taxonomy" id="1236971"/>
    <lineage>
        <taxon>Bacteria</taxon>
        <taxon>Bacillati</taxon>
        <taxon>Bacillota</taxon>
        <taxon>Bacilli</taxon>
        <taxon>Bacillales</taxon>
        <taxon>Bacillaceae</taxon>
        <taxon>Halalkalibacter</taxon>
    </lineage>
</organism>
<dbReference type="STRING" id="1236971.JCM9152_3340"/>
<keyword evidence="1" id="KW-1133">Transmembrane helix</keyword>
<evidence type="ECO:0000313" key="2">
    <source>
        <dbReference type="EMBL" id="GAE31845.1"/>
    </source>
</evidence>
<accession>W4QI92</accession>
<comment type="caution">
    <text evidence="2">The sequence shown here is derived from an EMBL/GenBank/DDBJ whole genome shotgun (WGS) entry which is preliminary data.</text>
</comment>
<evidence type="ECO:0000313" key="3">
    <source>
        <dbReference type="Proteomes" id="UP000018895"/>
    </source>
</evidence>
<dbReference type="Pfam" id="PF14038">
    <property type="entry name" value="YqzE"/>
    <property type="match status" value="1"/>
</dbReference>